<feature type="domain" description="CAAX prenyl protease 2/Lysostaphin resistance protein A-like" evidence="2">
    <location>
        <begin position="116"/>
        <end position="198"/>
    </location>
</feature>
<feature type="transmembrane region" description="Helical" evidence="1">
    <location>
        <begin position="18"/>
        <end position="36"/>
    </location>
</feature>
<evidence type="ECO:0000313" key="4">
    <source>
        <dbReference type="Proteomes" id="UP000184363"/>
    </source>
</evidence>
<accession>A0A1M6RVU8</accession>
<feature type="transmembrane region" description="Helical" evidence="1">
    <location>
        <begin position="71"/>
        <end position="92"/>
    </location>
</feature>
<reference evidence="3 4" key="1">
    <citation type="submission" date="2016-11" db="EMBL/GenBank/DDBJ databases">
        <authorList>
            <person name="Jaros S."/>
            <person name="Januszkiewicz K."/>
            <person name="Wedrychowicz H."/>
        </authorList>
    </citation>
    <scope>NUCLEOTIDE SEQUENCE [LARGE SCALE GENOMIC DNA]</scope>
    <source>
        <strain evidence="3 4">DSM 43832</strain>
    </source>
</reference>
<dbReference type="GO" id="GO:0080120">
    <property type="term" value="P:CAAX-box protein maturation"/>
    <property type="evidence" value="ECO:0007669"/>
    <property type="project" value="UniProtKB-ARBA"/>
</dbReference>
<dbReference type="AlphaFoldDB" id="A0A1M6RVU8"/>
<dbReference type="RefSeq" id="WP_234997080.1">
    <property type="nucleotide sequence ID" value="NZ_CALGVN010000051.1"/>
</dbReference>
<evidence type="ECO:0000256" key="1">
    <source>
        <dbReference type="SAM" id="Phobius"/>
    </source>
</evidence>
<dbReference type="GO" id="GO:0004175">
    <property type="term" value="F:endopeptidase activity"/>
    <property type="evidence" value="ECO:0007669"/>
    <property type="project" value="UniProtKB-ARBA"/>
</dbReference>
<keyword evidence="4" id="KW-1185">Reference proteome</keyword>
<name>A0A1M6RVU8_PSETH</name>
<dbReference type="InterPro" id="IPR003675">
    <property type="entry name" value="Rce1/LyrA-like_dom"/>
</dbReference>
<keyword evidence="1" id="KW-0472">Membrane</keyword>
<protein>
    <recommendedName>
        <fullName evidence="2">CAAX prenyl protease 2/Lysostaphin resistance protein A-like domain-containing protein</fullName>
    </recommendedName>
</protein>
<dbReference type="Pfam" id="PF02517">
    <property type="entry name" value="Rce1-like"/>
    <property type="match status" value="1"/>
</dbReference>
<evidence type="ECO:0000259" key="2">
    <source>
        <dbReference type="Pfam" id="PF02517"/>
    </source>
</evidence>
<keyword evidence="1" id="KW-0812">Transmembrane</keyword>
<organism evidence="3 4">
    <name type="scientific">Pseudonocardia thermophila</name>
    <dbReference type="NCBI Taxonomy" id="1848"/>
    <lineage>
        <taxon>Bacteria</taxon>
        <taxon>Bacillati</taxon>
        <taxon>Actinomycetota</taxon>
        <taxon>Actinomycetes</taxon>
        <taxon>Pseudonocardiales</taxon>
        <taxon>Pseudonocardiaceae</taxon>
        <taxon>Pseudonocardia</taxon>
    </lineage>
</organism>
<gene>
    <name evidence="3" type="ORF">SAMN05443637_105180</name>
</gene>
<keyword evidence="1" id="KW-1133">Transmembrane helix</keyword>
<dbReference type="STRING" id="1848.SAMN05443637_105180"/>
<proteinExistence type="predicted"/>
<dbReference type="EMBL" id="FRAP01000005">
    <property type="protein sequence ID" value="SHK36498.1"/>
    <property type="molecule type" value="Genomic_DNA"/>
</dbReference>
<dbReference type="Proteomes" id="UP000184363">
    <property type="component" value="Unassembled WGS sequence"/>
</dbReference>
<evidence type="ECO:0000313" key="3">
    <source>
        <dbReference type="EMBL" id="SHK36498.1"/>
    </source>
</evidence>
<sequence>MTAEVPETGAVLRRRRRAVAATGLVGAALLGGGLTAPAGSRRFYGLTLATAAAYAAGALASGPIRRGSTQVLGPAALGVGAFGVFYAGGLVARRIPVARRAISRVLGYAAGGADPLVLAVMLVNGAAEELYFRGAVYAAAGGRRPALGSTAAYVLATTATRNPALVFASVLMGTLFAAQRRATGGVQASTITHLVWSVLMLRFLPRLFAEEPVRRASASGRSPGGS</sequence>